<name>A0ABM7ALY7_YERPU</name>
<evidence type="ECO:0000313" key="3">
    <source>
        <dbReference type="Proteomes" id="UP000268669"/>
    </source>
</evidence>
<gene>
    <name evidence="2" type="ORF">EGX47_21370</name>
</gene>
<accession>A0ABM7ALY7</accession>
<keyword evidence="3" id="KW-1185">Reference proteome</keyword>
<dbReference type="Pfam" id="PF13240">
    <property type="entry name" value="Zn_Ribbon_1"/>
    <property type="match status" value="1"/>
</dbReference>
<sequence>MVTAELSVLLLRLNGKIYKEKTMYCMKCSASIEPHSKFCSSCGTQINQLNQAKPSDPWVSDSPKRQQTIIDAKPIATTENGVMAFIKKWGTRAIILIVATIFAVLGKDLGRALTDKSDNASIWEKAVPAFAEEKIKLGIPRRLDDNTLLTDMFVKDKSINYIYKINDMSPDYETIVHVKAIAKESFTHALCDNILIDKYQGAANYIYQFPSKTLTATFNKSDCPAVR</sequence>
<evidence type="ECO:0000313" key="2">
    <source>
        <dbReference type="EMBL" id="AYW93617.1"/>
    </source>
</evidence>
<feature type="domain" description="Zinc-ribbon" evidence="1">
    <location>
        <begin position="24"/>
        <end position="45"/>
    </location>
</feature>
<dbReference type="InterPro" id="IPR026870">
    <property type="entry name" value="Zinc_ribbon_dom"/>
</dbReference>
<dbReference type="Proteomes" id="UP000268669">
    <property type="component" value="Chromosome"/>
</dbReference>
<proteinExistence type="predicted"/>
<evidence type="ECO:0000259" key="1">
    <source>
        <dbReference type="Pfam" id="PF13240"/>
    </source>
</evidence>
<dbReference type="EMBL" id="CP033713">
    <property type="protein sequence ID" value="AYW93617.1"/>
    <property type="molecule type" value="Genomic_DNA"/>
</dbReference>
<protein>
    <submittedName>
        <fullName evidence="2">Zinc ribbon domain-containing protein</fullName>
    </submittedName>
</protein>
<organism evidence="2 3">
    <name type="scientific">Yersinia pseudotuberculosis</name>
    <dbReference type="NCBI Taxonomy" id="633"/>
    <lineage>
        <taxon>Bacteria</taxon>
        <taxon>Pseudomonadati</taxon>
        <taxon>Pseudomonadota</taxon>
        <taxon>Gammaproteobacteria</taxon>
        <taxon>Enterobacterales</taxon>
        <taxon>Yersiniaceae</taxon>
        <taxon>Yersinia</taxon>
    </lineage>
</organism>
<reference evidence="2" key="1">
    <citation type="submission" date="2018-11" db="EMBL/GenBank/DDBJ databases">
        <title>FDA dAtabase for Regulatory Grade micrObial Sequences (FDA-ARGOS): Supporting development and validation of Infectious Disease Dx tests.</title>
        <authorList>
            <person name="Bliska J."/>
            <person name="Cleland M.-M."/>
            <person name="Tallon L."/>
            <person name="Sadzewicz L."/>
            <person name="Zhao X."/>
            <person name="Vavikolanu K."/>
            <person name="Mehta A."/>
            <person name="Aluvathingal J."/>
            <person name="Nadendla S."/>
            <person name="Yan Y."/>
            <person name="Sichtig H."/>
        </authorList>
    </citation>
    <scope>NUCLEOTIDE SEQUENCE [LARGE SCALE GENOMIC DNA]</scope>
    <source>
        <strain evidence="2">FDAARGOS_581</strain>
    </source>
</reference>